<keyword evidence="3" id="KW-1185">Reference proteome</keyword>
<evidence type="ECO:0000313" key="2">
    <source>
        <dbReference type="EMBL" id="GFO29286.1"/>
    </source>
</evidence>
<keyword evidence="1" id="KW-0812">Transmembrane</keyword>
<accession>A0AAV4C993</accession>
<keyword evidence="1" id="KW-0472">Membrane</keyword>
<feature type="transmembrane region" description="Helical" evidence="1">
    <location>
        <begin position="30"/>
        <end position="63"/>
    </location>
</feature>
<comment type="caution">
    <text evidence="2">The sequence shown here is derived from an EMBL/GenBank/DDBJ whole genome shotgun (WGS) entry which is preliminary data.</text>
</comment>
<evidence type="ECO:0000313" key="3">
    <source>
        <dbReference type="Proteomes" id="UP000735302"/>
    </source>
</evidence>
<dbReference type="Proteomes" id="UP000735302">
    <property type="component" value="Unassembled WGS sequence"/>
</dbReference>
<keyword evidence="1" id="KW-1133">Transmembrane helix</keyword>
<dbReference type="AlphaFoldDB" id="A0AAV4C993"/>
<evidence type="ECO:0000256" key="1">
    <source>
        <dbReference type="SAM" id="Phobius"/>
    </source>
</evidence>
<dbReference type="EMBL" id="BLXT01006141">
    <property type="protein sequence ID" value="GFO29286.1"/>
    <property type="molecule type" value="Genomic_DNA"/>
</dbReference>
<sequence>MHFILTWSKLPRKVYPEKLMEMELNLTKSSVYASVAFMLQASGFLLISVEITYLMVVVLFMIFRLLMTVTPNKDPLLPLEMPICKILFGTAEPKKRISGGRMENGRVDDKKKH</sequence>
<proteinExistence type="predicted"/>
<protein>
    <submittedName>
        <fullName evidence="2">Uncharacterized protein</fullName>
    </submittedName>
</protein>
<name>A0AAV4C993_9GAST</name>
<organism evidence="2 3">
    <name type="scientific">Plakobranchus ocellatus</name>
    <dbReference type="NCBI Taxonomy" id="259542"/>
    <lineage>
        <taxon>Eukaryota</taxon>
        <taxon>Metazoa</taxon>
        <taxon>Spiralia</taxon>
        <taxon>Lophotrochozoa</taxon>
        <taxon>Mollusca</taxon>
        <taxon>Gastropoda</taxon>
        <taxon>Heterobranchia</taxon>
        <taxon>Euthyneura</taxon>
        <taxon>Panpulmonata</taxon>
        <taxon>Sacoglossa</taxon>
        <taxon>Placobranchoidea</taxon>
        <taxon>Plakobranchidae</taxon>
        <taxon>Plakobranchus</taxon>
    </lineage>
</organism>
<gene>
    <name evidence="2" type="ORF">PoB_005579100</name>
</gene>
<reference evidence="2 3" key="1">
    <citation type="journal article" date="2021" name="Elife">
        <title>Chloroplast acquisition without the gene transfer in kleptoplastic sea slugs, Plakobranchus ocellatus.</title>
        <authorList>
            <person name="Maeda T."/>
            <person name="Takahashi S."/>
            <person name="Yoshida T."/>
            <person name="Shimamura S."/>
            <person name="Takaki Y."/>
            <person name="Nagai Y."/>
            <person name="Toyoda A."/>
            <person name="Suzuki Y."/>
            <person name="Arimoto A."/>
            <person name="Ishii H."/>
            <person name="Satoh N."/>
            <person name="Nishiyama T."/>
            <person name="Hasebe M."/>
            <person name="Maruyama T."/>
            <person name="Minagawa J."/>
            <person name="Obokata J."/>
            <person name="Shigenobu S."/>
        </authorList>
    </citation>
    <scope>NUCLEOTIDE SEQUENCE [LARGE SCALE GENOMIC DNA]</scope>
</reference>